<evidence type="ECO:0000313" key="3">
    <source>
        <dbReference type="Proteomes" id="UP001222325"/>
    </source>
</evidence>
<dbReference type="InterPro" id="IPR009305">
    <property type="entry name" value="Mpo1-like"/>
</dbReference>
<dbReference type="PANTHER" id="PTHR28026">
    <property type="entry name" value="DUF962 DOMAIN PROTEIN (AFU_ORTHOLOGUE AFUA_8G05310)"/>
    <property type="match status" value="1"/>
</dbReference>
<sequence length="201" mass="22388">MPSKLFDVQTQLTFYGAYHSNKVNVLIHVIFVPILLWSFQVMASQIPVPAFVPAIHHSFSDHLVFDLNYSAIHAALYLVYYLALEPIAALLYIPQLVLSLLTATAYSRSSGHIVRAGILHASSWVAQFLGHGVAEKRAPALFDNLIGAVVLAPFFVHLEILFKLGYRPEMHKQLNNEIGKEITKIRTAKGDKRRAAAAKQT</sequence>
<evidence type="ECO:0000256" key="1">
    <source>
        <dbReference type="SAM" id="Phobius"/>
    </source>
</evidence>
<dbReference type="Proteomes" id="UP001222325">
    <property type="component" value="Unassembled WGS sequence"/>
</dbReference>
<feature type="transmembrane region" description="Helical" evidence="1">
    <location>
        <begin position="145"/>
        <end position="166"/>
    </location>
</feature>
<protein>
    <recommendedName>
        <fullName evidence="4">DUF962-domain-containing protein</fullName>
    </recommendedName>
</protein>
<accession>A0AAD6XV17</accession>
<evidence type="ECO:0008006" key="4">
    <source>
        <dbReference type="Google" id="ProtNLM"/>
    </source>
</evidence>
<keyword evidence="1" id="KW-0812">Transmembrane</keyword>
<dbReference type="Pfam" id="PF06127">
    <property type="entry name" value="Mpo1-like"/>
    <property type="match status" value="1"/>
</dbReference>
<dbReference type="PANTHER" id="PTHR28026:SF9">
    <property type="entry name" value="2-HYDROXY-PALMITIC ACID DIOXYGENASE MPO1"/>
    <property type="match status" value="1"/>
</dbReference>
<organism evidence="2 3">
    <name type="scientific">Mycena belliarum</name>
    <dbReference type="NCBI Taxonomy" id="1033014"/>
    <lineage>
        <taxon>Eukaryota</taxon>
        <taxon>Fungi</taxon>
        <taxon>Dikarya</taxon>
        <taxon>Basidiomycota</taxon>
        <taxon>Agaricomycotina</taxon>
        <taxon>Agaricomycetes</taxon>
        <taxon>Agaricomycetidae</taxon>
        <taxon>Agaricales</taxon>
        <taxon>Marasmiineae</taxon>
        <taxon>Mycenaceae</taxon>
        <taxon>Mycena</taxon>
    </lineage>
</organism>
<keyword evidence="1" id="KW-0472">Membrane</keyword>
<feature type="transmembrane region" description="Helical" evidence="1">
    <location>
        <begin position="25"/>
        <end position="43"/>
    </location>
</feature>
<gene>
    <name evidence="2" type="ORF">B0H15DRAFT_828085</name>
</gene>
<dbReference type="AlphaFoldDB" id="A0AAD6XV17"/>
<evidence type="ECO:0000313" key="2">
    <source>
        <dbReference type="EMBL" id="KAJ7095103.1"/>
    </source>
</evidence>
<comment type="caution">
    <text evidence="2">The sequence shown here is derived from an EMBL/GenBank/DDBJ whole genome shotgun (WGS) entry which is preliminary data.</text>
</comment>
<reference evidence="2" key="1">
    <citation type="submission" date="2023-03" db="EMBL/GenBank/DDBJ databases">
        <title>Massive genome expansion in bonnet fungi (Mycena s.s.) driven by repeated elements and novel gene families across ecological guilds.</title>
        <authorList>
            <consortium name="Lawrence Berkeley National Laboratory"/>
            <person name="Harder C.B."/>
            <person name="Miyauchi S."/>
            <person name="Viragh M."/>
            <person name="Kuo A."/>
            <person name="Thoen E."/>
            <person name="Andreopoulos B."/>
            <person name="Lu D."/>
            <person name="Skrede I."/>
            <person name="Drula E."/>
            <person name="Henrissat B."/>
            <person name="Morin E."/>
            <person name="Kohler A."/>
            <person name="Barry K."/>
            <person name="LaButti K."/>
            <person name="Morin E."/>
            <person name="Salamov A."/>
            <person name="Lipzen A."/>
            <person name="Mereny Z."/>
            <person name="Hegedus B."/>
            <person name="Baldrian P."/>
            <person name="Stursova M."/>
            <person name="Weitz H."/>
            <person name="Taylor A."/>
            <person name="Grigoriev I.V."/>
            <person name="Nagy L.G."/>
            <person name="Martin F."/>
            <person name="Kauserud H."/>
        </authorList>
    </citation>
    <scope>NUCLEOTIDE SEQUENCE</scope>
    <source>
        <strain evidence="2">CBHHK173m</strain>
    </source>
</reference>
<keyword evidence="1" id="KW-1133">Transmembrane helix</keyword>
<feature type="transmembrane region" description="Helical" evidence="1">
    <location>
        <begin position="63"/>
        <end position="83"/>
    </location>
</feature>
<name>A0AAD6XV17_9AGAR</name>
<feature type="transmembrane region" description="Helical" evidence="1">
    <location>
        <begin position="113"/>
        <end position="133"/>
    </location>
</feature>
<dbReference type="EMBL" id="JARJCN010000013">
    <property type="protein sequence ID" value="KAJ7095103.1"/>
    <property type="molecule type" value="Genomic_DNA"/>
</dbReference>
<dbReference type="GO" id="GO:0046521">
    <property type="term" value="P:sphingoid catabolic process"/>
    <property type="evidence" value="ECO:0007669"/>
    <property type="project" value="TreeGrafter"/>
</dbReference>
<proteinExistence type="predicted"/>
<keyword evidence="3" id="KW-1185">Reference proteome</keyword>
<dbReference type="GO" id="GO:0005783">
    <property type="term" value="C:endoplasmic reticulum"/>
    <property type="evidence" value="ECO:0007669"/>
    <property type="project" value="TreeGrafter"/>
</dbReference>
<dbReference type="GO" id="GO:0016020">
    <property type="term" value="C:membrane"/>
    <property type="evidence" value="ECO:0007669"/>
    <property type="project" value="GOC"/>
</dbReference>